<reference evidence="2" key="1">
    <citation type="journal article" date="2000" name="Infect. Immun.">
        <title>DNA sequence and comparison of virulence plasmids from Rhodococcus equi ATCC 33701 and 103.</title>
        <authorList>
            <person name="Takai S."/>
            <person name="Hines S.A."/>
            <person name="Sekizaki T."/>
            <person name="Nicholson V.M."/>
            <person name="Alperin D.A."/>
            <person name="Osaki M."/>
            <person name="Takamatsu D."/>
            <person name="Nakamura M."/>
            <person name="Suzuki K."/>
            <person name="Ogino N."/>
            <person name="Kakuda T."/>
            <person name="Dan H."/>
            <person name="Prescott J.F."/>
        </authorList>
    </citation>
    <scope>NUCLEOTIDE SEQUENCE</scope>
    <source>
        <strain evidence="2">103</strain>
        <plasmid evidence="2">unnamed</plasmid>
    </source>
</reference>
<name>Q9EUL3_RHOHA</name>
<protein>
    <submittedName>
        <fullName evidence="2">Uncharacterized protein</fullName>
    </submittedName>
</protein>
<dbReference type="EMBL" id="WUXD01000038">
    <property type="protein sequence ID" value="MBM4628495.1"/>
    <property type="molecule type" value="Genomic_DNA"/>
</dbReference>
<evidence type="ECO:0000313" key="5">
    <source>
        <dbReference type="EMBL" id="MBM4717353.1"/>
    </source>
</evidence>
<proteinExistence type="predicted"/>
<keyword evidence="2" id="KW-0614">Plasmid</keyword>
<feature type="region of interest" description="Disordered" evidence="1">
    <location>
        <begin position="136"/>
        <end position="160"/>
    </location>
</feature>
<evidence type="ECO:0000256" key="1">
    <source>
        <dbReference type="SAM" id="MobiDB-lite"/>
    </source>
</evidence>
<feature type="compositionally biased region" description="Low complexity" evidence="1">
    <location>
        <begin position="29"/>
        <end position="42"/>
    </location>
</feature>
<dbReference type="Proteomes" id="UP000738270">
    <property type="component" value="Unassembled WGS sequence"/>
</dbReference>
<feature type="compositionally biased region" description="Low complexity" evidence="1">
    <location>
        <begin position="52"/>
        <end position="78"/>
    </location>
</feature>
<dbReference type="EMBL" id="WUXD01000038">
    <property type="protein sequence ID" value="MBM4628568.1"/>
    <property type="molecule type" value="Genomic_DNA"/>
</dbReference>
<evidence type="ECO:0000313" key="4">
    <source>
        <dbReference type="EMBL" id="MBM4628568.1"/>
    </source>
</evidence>
<gene>
    <name evidence="3" type="ORF">GS453_17205</name>
    <name evidence="4" type="ORF">GS453_17585</name>
    <name evidence="5" type="ORF">GS551_24850</name>
</gene>
<sequence length="160" mass="16677">MTDGLSQLNSRRQAGRRVPPSQNPVRVNPAAATNTDAAATAPGPTPQPAPTPQAAAAPQPAPAPVQAKRAAPKPSATTPAPPAEDPLVSATVYLSTSNDEFLEDVKRAGRRNQPKIDANRSAVVRLALTRLAEQMSPEQVAQELSARAGRLPGTTGRTRL</sequence>
<evidence type="ECO:0000313" key="3">
    <source>
        <dbReference type="EMBL" id="MBM4628495.1"/>
    </source>
</evidence>
<geneLocation type="plasmid" evidence="2">
    <name>unnamed</name>
</geneLocation>
<feature type="compositionally biased region" description="Polar residues" evidence="1">
    <location>
        <begin position="1"/>
        <end position="12"/>
    </location>
</feature>
<feature type="region of interest" description="Disordered" evidence="1">
    <location>
        <begin position="1"/>
        <end position="88"/>
    </location>
</feature>
<dbReference type="AlphaFoldDB" id="Q9EUL3"/>
<organism evidence="2">
    <name type="scientific">Rhodococcus hoagii</name>
    <name type="common">Corynebacterium equii</name>
    <dbReference type="NCBI Taxonomy" id="43767"/>
    <lineage>
        <taxon>Bacteria</taxon>
        <taxon>Bacillati</taxon>
        <taxon>Actinomycetota</taxon>
        <taxon>Actinomycetes</taxon>
        <taxon>Mycobacteriales</taxon>
        <taxon>Nocardiaceae</taxon>
        <taxon>Prescottella</taxon>
    </lineage>
</organism>
<dbReference type="Proteomes" id="UP000706122">
    <property type="component" value="Unassembled WGS sequence"/>
</dbReference>
<accession>Q9EUL3</accession>
<reference evidence="3" key="2">
    <citation type="submission" date="2019-11" db="EMBL/GenBank/DDBJ databases">
        <title>Spread of Macrolides and rifampicin resistant Rhodococcus equi in clinical isolates in the USA.</title>
        <authorList>
            <person name="Alvarez-Narvaez S."/>
            <person name="Huber L."/>
            <person name="Cohen N.D."/>
            <person name="Slovis N."/>
            <person name="Greiter M."/>
            <person name="Giguere S."/>
            <person name="Hart K."/>
        </authorList>
    </citation>
    <scope>NUCLEOTIDE SEQUENCE</scope>
    <source>
        <strain evidence="3">Lh_38</strain>
        <strain evidence="5">Lh_5</strain>
    </source>
</reference>
<evidence type="ECO:0000313" key="2">
    <source>
        <dbReference type="EMBL" id="AAG21755.1"/>
    </source>
</evidence>
<dbReference type="EMBL" id="AF116907">
    <property type="protein sequence ID" value="AAG21755.1"/>
    <property type="molecule type" value="Genomic_DNA"/>
</dbReference>
<dbReference type="EMBL" id="WUYC01000012">
    <property type="protein sequence ID" value="MBM4717353.1"/>
    <property type="molecule type" value="Genomic_DNA"/>
</dbReference>
<dbReference type="RefSeq" id="WP_010900414.1">
    <property type="nucleotide sequence ID" value="NC_002576.1"/>
</dbReference>